<feature type="DNA-binding region" description="H-T-H motif" evidence="4">
    <location>
        <begin position="38"/>
        <end position="57"/>
    </location>
</feature>
<comment type="caution">
    <text evidence="6">The sequence shown here is derived from an EMBL/GenBank/DDBJ whole genome shotgun (WGS) entry which is preliminary data.</text>
</comment>
<dbReference type="PROSITE" id="PS50977">
    <property type="entry name" value="HTH_TETR_2"/>
    <property type="match status" value="1"/>
</dbReference>
<dbReference type="EMBL" id="JAODYH010000008">
    <property type="protein sequence ID" value="MCT9812304.1"/>
    <property type="molecule type" value="Genomic_DNA"/>
</dbReference>
<dbReference type="PANTHER" id="PTHR30055">
    <property type="entry name" value="HTH-TYPE TRANSCRIPTIONAL REGULATOR RUTR"/>
    <property type="match status" value="1"/>
</dbReference>
<dbReference type="Pfam" id="PF00440">
    <property type="entry name" value="TetR_N"/>
    <property type="match status" value="1"/>
</dbReference>
<dbReference type="PANTHER" id="PTHR30055:SF234">
    <property type="entry name" value="HTH-TYPE TRANSCRIPTIONAL REGULATOR BETI"/>
    <property type="match status" value="1"/>
</dbReference>
<dbReference type="Proteomes" id="UP001525968">
    <property type="component" value="Unassembled WGS sequence"/>
</dbReference>
<keyword evidence="7" id="KW-1185">Reference proteome</keyword>
<organism evidence="6 7">
    <name type="scientific">Acidovorax bellezanensis</name>
    <dbReference type="NCBI Taxonomy" id="2976702"/>
    <lineage>
        <taxon>Bacteria</taxon>
        <taxon>Pseudomonadati</taxon>
        <taxon>Pseudomonadota</taxon>
        <taxon>Betaproteobacteria</taxon>
        <taxon>Burkholderiales</taxon>
        <taxon>Comamonadaceae</taxon>
        <taxon>Acidovorax</taxon>
    </lineage>
</organism>
<dbReference type="InterPro" id="IPR001647">
    <property type="entry name" value="HTH_TetR"/>
</dbReference>
<dbReference type="InterPro" id="IPR050109">
    <property type="entry name" value="HTH-type_TetR-like_transc_reg"/>
</dbReference>
<evidence type="ECO:0000256" key="3">
    <source>
        <dbReference type="ARBA" id="ARBA00023163"/>
    </source>
</evidence>
<proteinExistence type="predicted"/>
<gene>
    <name evidence="6" type="ORF">N0K08_16800</name>
</gene>
<dbReference type="InterPro" id="IPR009057">
    <property type="entry name" value="Homeodomain-like_sf"/>
</dbReference>
<evidence type="ECO:0000259" key="5">
    <source>
        <dbReference type="PROSITE" id="PS50977"/>
    </source>
</evidence>
<sequence length="212" mass="22939">MTDSFSSVKKHDLSADSRRRALAAAEEAFAAQGFHGASLSSMARTAGLSNPGLIHHYPTKAALYLALLDQVGGEICERVATALADVTGPRERLRALMAALATWTIERPPAVRLILRELIDNMGRVDAAQTLPLTPLVSTLAREFSAAQNAGLLPPGPPLAFLTQVLGTLAYALVVRPTFHRMQLDEPLLSQDGPWIEKITETLFQTLIRSHP</sequence>
<dbReference type="SUPFAM" id="SSF48498">
    <property type="entry name" value="Tetracyclin repressor-like, C-terminal domain"/>
    <property type="match status" value="1"/>
</dbReference>
<dbReference type="SUPFAM" id="SSF46689">
    <property type="entry name" value="Homeodomain-like"/>
    <property type="match status" value="1"/>
</dbReference>
<keyword evidence="2 4" id="KW-0238">DNA-binding</keyword>
<evidence type="ECO:0000313" key="6">
    <source>
        <dbReference type="EMBL" id="MCT9812304.1"/>
    </source>
</evidence>
<dbReference type="InterPro" id="IPR036271">
    <property type="entry name" value="Tet_transcr_reg_TetR-rel_C_sf"/>
</dbReference>
<dbReference type="PRINTS" id="PR00455">
    <property type="entry name" value="HTHTETR"/>
</dbReference>
<keyword evidence="1" id="KW-0805">Transcription regulation</keyword>
<feature type="domain" description="HTH tetR-type" evidence="5">
    <location>
        <begin position="15"/>
        <end position="75"/>
    </location>
</feature>
<dbReference type="RefSeq" id="WP_261501554.1">
    <property type="nucleotide sequence ID" value="NZ_JAODYH010000008.1"/>
</dbReference>
<evidence type="ECO:0000256" key="1">
    <source>
        <dbReference type="ARBA" id="ARBA00023015"/>
    </source>
</evidence>
<accession>A0ABT2PP99</accession>
<keyword evidence="3" id="KW-0804">Transcription</keyword>
<evidence type="ECO:0000313" key="7">
    <source>
        <dbReference type="Proteomes" id="UP001525968"/>
    </source>
</evidence>
<name>A0ABT2PP99_9BURK</name>
<evidence type="ECO:0000256" key="2">
    <source>
        <dbReference type="ARBA" id="ARBA00023125"/>
    </source>
</evidence>
<protein>
    <submittedName>
        <fullName evidence="6">TetR/AcrR family transcriptional regulator</fullName>
    </submittedName>
</protein>
<reference evidence="6 7" key="1">
    <citation type="submission" date="2022-09" db="EMBL/GenBank/DDBJ databases">
        <title>Draft genome of isolate Be4.</title>
        <authorList>
            <person name="Sanchez-Castro I."/>
            <person name="Martinez-Rodriguez P."/>
            <person name="Descostes M."/>
            <person name="Merroun M."/>
        </authorList>
    </citation>
    <scope>NUCLEOTIDE SEQUENCE [LARGE SCALE GENOMIC DNA]</scope>
    <source>
        <strain evidence="6 7">Be4</strain>
    </source>
</reference>
<evidence type="ECO:0000256" key="4">
    <source>
        <dbReference type="PROSITE-ProRule" id="PRU00335"/>
    </source>
</evidence>
<dbReference type="Gene3D" id="1.10.357.10">
    <property type="entry name" value="Tetracycline Repressor, domain 2"/>
    <property type="match status" value="1"/>
</dbReference>